<dbReference type="EMBL" id="VSWC01000105">
    <property type="protein sequence ID" value="KAA1086538.1"/>
    <property type="molecule type" value="Genomic_DNA"/>
</dbReference>
<evidence type="ECO:0000313" key="3">
    <source>
        <dbReference type="Proteomes" id="UP000324748"/>
    </source>
</evidence>
<proteinExistence type="predicted"/>
<sequence>MNQFNFLLPVLFTQAKPISALNPVPSHEVRPISCIENGNHGEPEQDALTSSNNAWDLFESPRPI</sequence>
<reference evidence="3 4" key="1">
    <citation type="submission" date="2019-05" db="EMBL/GenBank/DDBJ databases">
        <title>Emergence of the Ug99 lineage of the wheat stem rust pathogen through somatic hybridization.</title>
        <authorList>
            <person name="Li F."/>
            <person name="Upadhyaya N.M."/>
            <person name="Sperschneider J."/>
            <person name="Matny O."/>
            <person name="Nguyen-Phuc H."/>
            <person name="Mago R."/>
            <person name="Raley C."/>
            <person name="Miller M.E."/>
            <person name="Silverstein K.A.T."/>
            <person name="Henningsen E."/>
            <person name="Hirsch C.D."/>
            <person name="Visser B."/>
            <person name="Pretorius Z.A."/>
            <person name="Steffenson B.J."/>
            <person name="Schwessinger B."/>
            <person name="Dodds P.N."/>
            <person name="Figueroa M."/>
        </authorList>
    </citation>
    <scope>NUCLEOTIDE SEQUENCE [LARGE SCALE GENOMIC DNA]</scope>
    <source>
        <strain evidence="1">21-0</strain>
        <strain evidence="2 4">Ug99</strain>
    </source>
</reference>
<name>A0A5B0NF18_PUCGR</name>
<comment type="caution">
    <text evidence="1">The sequence shown here is derived from an EMBL/GenBank/DDBJ whole genome shotgun (WGS) entry which is preliminary data.</text>
</comment>
<organism evidence="1 3">
    <name type="scientific">Puccinia graminis f. sp. tritici</name>
    <dbReference type="NCBI Taxonomy" id="56615"/>
    <lineage>
        <taxon>Eukaryota</taxon>
        <taxon>Fungi</taxon>
        <taxon>Dikarya</taxon>
        <taxon>Basidiomycota</taxon>
        <taxon>Pucciniomycotina</taxon>
        <taxon>Pucciniomycetes</taxon>
        <taxon>Pucciniales</taxon>
        <taxon>Pucciniaceae</taxon>
        <taxon>Puccinia</taxon>
    </lineage>
</organism>
<protein>
    <submittedName>
        <fullName evidence="1">Uncharacterized protein</fullName>
    </submittedName>
</protein>
<dbReference type="Proteomes" id="UP000325313">
    <property type="component" value="Unassembled WGS sequence"/>
</dbReference>
<dbReference type="AlphaFoldDB" id="A0A5B0NF18"/>
<gene>
    <name evidence="1" type="ORF">PGT21_002587</name>
    <name evidence="2" type="ORF">PGTUg99_006206</name>
</gene>
<dbReference type="Proteomes" id="UP000324748">
    <property type="component" value="Unassembled WGS sequence"/>
</dbReference>
<keyword evidence="3" id="KW-1185">Reference proteome</keyword>
<evidence type="ECO:0000313" key="2">
    <source>
        <dbReference type="EMBL" id="KAA1129899.1"/>
    </source>
</evidence>
<accession>A0A5B0NF18</accession>
<dbReference type="EMBL" id="VDEP01000117">
    <property type="protein sequence ID" value="KAA1129899.1"/>
    <property type="molecule type" value="Genomic_DNA"/>
</dbReference>
<evidence type="ECO:0000313" key="4">
    <source>
        <dbReference type="Proteomes" id="UP000325313"/>
    </source>
</evidence>
<evidence type="ECO:0000313" key="1">
    <source>
        <dbReference type="EMBL" id="KAA1086538.1"/>
    </source>
</evidence>